<keyword evidence="2" id="KW-1185">Reference proteome</keyword>
<protein>
    <submittedName>
        <fullName evidence="1">Uncharacterized protein</fullName>
    </submittedName>
</protein>
<accession>A0ABV2AK42</accession>
<dbReference type="EMBL" id="JBDODL010000471">
    <property type="protein sequence ID" value="MES1919992.1"/>
    <property type="molecule type" value="Genomic_DNA"/>
</dbReference>
<organism evidence="1 2">
    <name type="scientific">Bonamia ostreae</name>
    <dbReference type="NCBI Taxonomy" id="126728"/>
    <lineage>
        <taxon>Eukaryota</taxon>
        <taxon>Sar</taxon>
        <taxon>Rhizaria</taxon>
        <taxon>Endomyxa</taxon>
        <taxon>Ascetosporea</taxon>
        <taxon>Haplosporida</taxon>
        <taxon>Bonamia</taxon>
    </lineage>
</organism>
<dbReference type="Proteomes" id="UP001439008">
    <property type="component" value="Unassembled WGS sequence"/>
</dbReference>
<gene>
    <name evidence="1" type="ORF">MHBO_001725</name>
</gene>
<reference evidence="1 2" key="1">
    <citation type="journal article" date="2024" name="BMC Biol.">
        <title>Comparative genomics of Ascetosporea gives new insight into the evolutionary basis for animal parasitism in Rhizaria.</title>
        <authorList>
            <person name="Hiltunen Thoren M."/>
            <person name="Onut-Brannstrom I."/>
            <person name="Alfjorden A."/>
            <person name="Peckova H."/>
            <person name="Swords F."/>
            <person name="Hooper C."/>
            <person name="Holzer A.S."/>
            <person name="Bass D."/>
            <person name="Burki F."/>
        </authorList>
    </citation>
    <scope>NUCLEOTIDE SEQUENCE [LARGE SCALE GENOMIC DNA]</scope>
    <source>
        <strain evidence="1">20-A016</strain>
    </source>
</reference>
<sequence>MAILRPGENLIFCRDPLKWISFGKFLRESSVLNCFYPNKIDPPFLECEKIENSCSLSNLKVRKIKIMAKINKNEEVFESIGVNLNDYQILQNLNSVLIRCANSNEIEVMCKNGSFYEKNGKLIELNQFCESGDNNVLLLENENYENPKFNYEISSENKIVFSKELSFSGAIHEGFALLGYLILLCAQ</sequence>
<name>A0ABV2AK42_9EUKA</name>
<comment type="caution">
    <text evidence="1">The sequence shown here is derived from an EMBL/GenBank/DDBJ whole genome shotgun (WGS) entry which is preliminary data.</text>
</comment>
<proteinExistence type="predicted"/>
<evidence type="ECO:0000313" key="1">
    <source>
        <dbReference type="EMBL" id="MES1919992.1"/>
    </source>
</evidence>
<evidence type="ECO:0000313" key="2">
    <source>
        <dbReference type="Proteomes" id="UP001439008"/>
    </source>
</evidence>